<dbReference type="Proteomes" id="UP000225706">
    <property type="component" value="Unassembled WGS sequence"/>
</dbReference>
<feature type="compositionally biased region" description="Basic and acidic residues" evidence="1">
    <location>
        <begin position="399"/>
        <end position="409"/>
    </location>
</feature>
<organism evidence="3 4">
    <name type="scientific">Stylophora pistillata</name>
    <name type="common">Smooth cauliflower coral</name>
    <dbReference type="NCBI Taxonomy" id="50429"/>
    <lineage>
        <taxon>Eukaryota</taxon>
        <taxon>Metazoa</taxon>
        <taxon>Cnidaria</taxon>
        <taxon>Anthozoa</taxon>
        <taxon>Hexacorallia</taxon>
        <taxon>Scleractinia</taxon>
        <taxon>Astrocoeniina</taxon>
        <taxon>Pocilloporidae</taxon>
        <taxon>Stylophora</taxon>
    </lineage>
</organism>
<evidence type="ECO:0000313" key="4">
    <source>
        <dbReference type="Proteomes" id="UP000225706"/>
    </source>
</evidence>
<name>A0A2B4SH35_STYPI</name>
<feature type="domain" description="ZU5" evidence="2">
    <location>
        <begin position="523"/>
        <end position="599"/>
    </location>
</feature>
<dbReference type="Gene3D" id="2.60.220.30">
    <property type="match status" value="1"/>
</dbReference>
<dbReference type="EMBL" id="LSMT01000095">
    <property type="protein sequence ID" value="PFX27792.1"/>
    <property type="molecule type" value="Genomic_DNA"/>
</dbReference>
<feature type="compositionally biased region" description="Polar residues" evidence="1">
    <location>
        <begin position="412"/>
        <end position="421"/>
    </location>
</feature>
<reference evidence="4" key="1">
    <citation type="journal article" date="2017" name="bioRxiv">
        <title>Comparative analysis of the genomes of Stylophora pistillata and Acropora digitifera provides evidence for extensive differences between species of corals.</title>
        <authorList>
            <person name="Voolstra C.R."/>
            <person name="Li Y."/>
            <person name="Liew Y.J."/>
            <person name="Baumgarten S."/>
            <person name="Zoccola D."/>
            <person name="Flot J.-F."/>
            <person name="Tambutte S."/>
            <person name="Allemand D."/>
            <person name="Aranda M."/>
        </authorList>
    </citation>
    <scope>NUCLEOTIDE SEQUENCE [LARGE SCALE GENOMIC DNA]</scope>
</reference>
<dbReference type="OrthoDB" id="5986305at2759"/>
<evidence type="ECO:0000259" key="2">
    <source>
        <dbReference type="Pfam" id="PF00791"/>
    </source>
</evidence>
<proteinExistence type="predicted"/>
<evidence type="ECO:0000256" key="1">
    <source>
        <dbReference type="SAM" id="MobiDB-lite"/>
    </source>
</evidence>
<feature type="compositionally biased region" description="Basic and acidic residues" evidence="1">
    <location>
        <begin position="306"/>
        <end position="317"/>
    </location>
</feature>
<feature type="region of interest" description="Disordered" evidence="1">
    <location>
        <begin position="290"/>
        <end position="340"/>
    </location>
</feature>
<dbReference type="Pfam" id="PF00791">
    <property type="entry name" value="ZU5"/>
    <property type="match status" value="1"/>
</dbReference>
<sequence>MSDRTAFEGTFFSDFYNVTLSLVAFAKFDPSRFLRFELKDCSSSADTGGNDVLRYDKSKEIFSQVLWISKESEEELQLEAIAYVHIGGKLRRTGAFESEITLPVPTGEVNERLPKASLPVVVKRNSAKAGTVFKLRLIHYWGSETIGLDSRDFIALADSSAGGASMPHVGTAAEAHQLLAPPTPSDLRAGSSDVSSFIMDPSHAEMVQRHLNEQRGKIVLKVNSNTSWATVGSRYHSGGENEVNEPSPLDPASYPAAWYIYGLAREYVDELSSFNSAKNLFSRHRHGFMRENNTTSTHNDLLGPPESERSFEEKELNELSSQDQVLDPSARPKYRLPDLFPRSLRGETQLRRQEMQGIPNLNVDVLSSFNPKINLSSRSRYGITTEISKTSAYLLGPPESERSFEDKKANKPLSSQNQASDPSAAPRYRLPDLLPKSLRGETQRGRQEMQGMLDLNLDVLSSCKPAKDLFPRNGYSFTKENVDVLSSFNRAKTKIAKSRCCITREGSTTSTTQSQKEDLESCAVVSSDGGTLKMNGVQLTWPPKAVDEPVTIKLTLEEPSKYYGLIFQSGLENDLIFGASVINCQPNGQKFNKSLTLRITLNKYEETFKNLFVLHGRKTESGDIVWEDISEKPTVDAKKRTVSTEINGFSLIAVLLGSIWVHSKELVTRLNLMSFKYTLSVLCKSDFQNGPFEQLALVFMSKDAYLEKHYREHDGSALTRLKSDGFKELGSLVRQETNYVYNEETLTVSIELGQDYKPANKQDESFEFTVESSVWWSTGHVINLLLQSSTGCTNAKILCGKILVQGQYGHVREDHFCQLDLCSYVKRLLGVEKLNSNLQPVAQKLGLPTEKWRQIVSYWKDEEKQLESIILNWREKQGDNADPELLRKNLSELKPQAYRVKERGQMHITHLRELATTIDRLEHKDRDMMEHLSSEIKHLCGSIFRDCCIEMANSRRDLEWATSTENHSDVLVTHGRISQDVSRQYEEIRLSPVHSVTENFLSIVPHLIQPIKQIFKEETTPPLQNGMRGVTGETTLAKINSEIQDAMKKKNIFRLFIAVSNILECLCHSNNVDQSQITHDEIREWGSSVMIIRMLKFLDKYFETAGSEALRLCERLRIFSIHLKDIMLDQKAYEGMFLRDFYNVALNLIAFSKFDPTRFLRFELKDPCSSADIRGDDVLMYDKSKEIFSQLFWIRKESEEELQLEAVARVHINGDLRSVGAFESEITIPQARSEVIDKLPKPSVCVVVKKKCERNIGVTLYATQKENVCKALEYLKQELGDELVDLWKEKIASSHLKLRSFAKAGTDVKLRLIHKWGSQTIGLDSIDFIALADASAGGARMPDAKTEAEANQLTVLPTAGDSEAGSSDVSSFVMDPRHAELVQRDLREQRGKIGETCQSRLFQLKNSPDLNLLFSVKIYQKKAVNHAFQS</sequence>
<feature type="region of interest" description="Disordered" evidence="1">
    <location>
        <begin position="394"/>
        <end position="445"/>
    </location>
</feature>
<accession>A0A2B4SH35</accession>
<comment type="caution">
    <text evidence="3">The sequence shown here is derived from an EMBL/GenBank/DDBJ whole genome shotgun (WGS) entry which is preliminary data.</text>
</comment>
<protein>
    <recommendedName>
        <fullName evidence="2">ZU5 domain-containing protein</fullName>
    </recommendedName>
</protein>
<evidence type="ECO:0000313" key="3">
    <source>
        <dbReference type="EMBL" id="PFX27792.1"/>
    </source>
</evidence>
<gene>
    <name evidence="3" type="ORF">AWC38_SpisGene7467</name>
</gene>
<dbReference type="InterPro" id="IPR000906">
    <property type="entry name" value="ZU5_dom"/>
</dbReference>
<keyword evidence="4" id="KW-1185">Reference proteome</keyword>